<proteinExistence type="predicted"/>
<gene>
    <name evidence="1" type="ORF">TPAR_00789</name>
</gene>
<dbReference type="EMBL" id="PKSG01000079">
    <property type="protein sequence ID" value="POR39020.1"/>
    <property type="molecule type" value="Genomic_DNA"/>
</dbReference>
<protein>
    <submittedName>
        <fullName evidence="1">Uncharacterized protein</fullName>
    </submittedName>
</protein>
<sequence length="100" mass="11463">MRTQRLQKTCHEDTGFMQGAFDIGITRRWLQRGKSGIIIASAGTRARRLLPSSICIAFWLPVSLLHIHTRFRLQCTLSSRRDRDAFTSIWHPTAASVLRI</sequence>
<keyword evidence="2" id="KW-1185">Reference proteome</keyword>
<evidence type="ECO:0000313" key="2">
    <source>
        <dbReference type="Proteomes" id="UP000237481"/>
    </source>
</evidence>
<accession>A0A2S4L9A4</accession>
<name>A0A2S4L9A4_9HYPO</name>
<dbReference type="AlphaFoldDB" id="A0A2S4L9A4"/>
<dbReference type="Proteomes" id="UP000237481">
    <property type="component" value="Unassembled WGS sequence"/>
</dbReference>
<reference evidence="1 2" key="1">
    <citation type="submission" date="2018-01" db="EMBL/GenBank/DDBJ databases">
        <title>Harnessing the power of phylogenomics to disentangle the directionality and signatures of interkingdom host jumping in the parasitic fungal genus Tolypocladium.</title>
        <authorList>
            <person name="Quandt C.A."/>
            <person name="Patterson W."/>
            <person name="Spatafora J.W."/>
        </authorList>
    </citation>
    <scope>NUCLEOTIDE SEQUENCE [LARGE SCALE GENOMIC DNA]</scope>
    <source>
        <strain evidence="1 2">NRBC 100945</strain>
    </source>
</reference>
<organism evidence="1 2">
    <name type="scientific">Tolypocladium paradoxum</name>
    <dbReference type="NCBI Taxonomy" id="94208"/>
    <lineage>
        <taxon>Eukaryota</taxon>
        <taxon>Fungi</taxon>
        <taxon>Dikarya</taxon>
        <taxon>Ascomycota</taxon>
        <taxon>Pezizomycotina</taxon>
        <taxon>Sordariomycetes</taxon>
        <taxon>Hypocreomycetidae</taxon>
        <taxon>Hypocreales</taxon>
        <taxon>Ophiocordycipitaceae</taxon>
        <taxon>Tolypocladium</taxon>
    </lineage>
</organism>
<comment type="caution">
    <text evidence="1">The sequence shown here is derived from an EMBL/GenBank/DDBJ whole genome shotgun (WGS) entry which is preliminary data.</text>
</comment>
<evidence type="ECO:0000313" key="1">
    <source>
        <dbReference type="EMBL" id="POR39020.1"/>
    </source>
</evidence>